<dbReference type="InterPro" id="IPR007111">
    <property type="entry name" value="NACHT_NTPase"/>
</dbReference>
<dbReference type="PROSITE" id="PS50297">
    <property type="entry name" value="ANK_REP_REGION"/>
    <property type="match status" value="8"/>
</dbReference>
<evidence type="ECO:0000256" key="3">
    <source>
        <dbReference type="PROSITE-ProRule" id="PRU00023"/>
    </source>
</evidence>
<evidence type="ECO:0000313" key="7">
    <source>
        <dbReference type="Proteomes" id="UP000730481"/>
    </source>
</evidence>
<proteinExistence type="predicted"/>
<organism evidence="6 7">
    <name type="scientific">Fusarium beomiforme</name>
    <dbReference type="NCBI Taxonomy" id="44412"/>
    <lineage>
        <taxon>Eukaryota</taxon>
        <taxon>Fungi</taxon>
        <taxon>Dikarya</taxon>
        <taxon>Ascomycota</taxon>
        <taxon>Pezizomycotina</taxon>
        <taxon>Sordariomycetes</taxon>
        <taxon>Hypocreomycetidae</taxon>
        <taxon>Hypocreales</taxon>
        <taxon>Nectriaceae</taxon>
        <taxon>Fusarium</taxon>
        <taxon>Fusarium burgessii species complex</taxon>
    </lineage>
</organism>
<feature type="region of interest" description="Disordered" evidence="4">
    <location>
        <begin position="1"/>
        <end position="36"/>
    </location>
</feature>
<keyword evidence="1" id="KW-0677">Repeat</keyword>
<dbReference type="PROSITE" id="PS50088">
    <property type="entry name" value="ANK_REPEAT"/>
    <property type="match status" value="9"/>
</dbReference>
<dbReference type="AlphaFoldDB" id="A0A9P5AP13"/>
<dbReference type="GO" id="GO:0019706">
    <property type="term" value="F:protein-cysteine S-palmitoyltransferase activity"/>
    <property type="evidence" value="ECO:0007669"/>
    <property type="project" value="UniProtKB-EC"/>
</dbReference>
<feature type="repeat" description="ANK" evidence="3">
    <location>
        <begin position="938"/>
        <end position="970"/>
    </location>
</feature>
<feature type="repeat" description="ANK" evidence="3">
    <location>
        <begin position="568"/>
        <end position="600"/>
    </location>
</feature>
<dbReference type="SUPFAM" id="SSF48403">
    <property type="entry name" value="Ankyrin repeat"/>
    <property type="match status" value="2"/>
</dbReference>
<evidence type="ECO:0000259" key="5">
    <source>
        <dbReference type="PROSITE" id="PS50837"/>
    </source>
</evidence>
<dbReference type="Gene3D" id="3.40.50.300">
    <property type="entry name" value="P-loop containing nucleotide triphosphate hydrolases"/>
    <property type="match status" value="1"/>
</dbReference>
<feature type="repeat" description="ANK" evidence="3">
    <location>
        <begin position="1004"/>
        <end position="1036"/>
    </location>
</feature>
<gene>
    <name evidence="6" type="ORF">FBEOM_3980</name>
</gene>
<evidence type="ECO:0000256" key="2">
    <source>
        <dbReference type="ARBA" id="ARBA00023043"/>
    </source>
</evidence>
<feature type="repeat" description="ANK" evidence="3">
    <location>
        <begin position="806"/>
        <end position="838"/>
    </location>
</feature>
<dbReference type="PANTHER" id="PTHR24161">
    <property type="entry name" value="ANK_REP_REGION DOMAIN-CONTAINING PROTEIN-RELATED"/>
    <property type="match status" value="1"/>
</dbReference>
<dbReference type="EMBL" id="PVQB02000163">
    <property type="protein sequence ID" value="KAF4342049.1"/>
    <property type="molecule type" value="Genomic_DNA"/>
</dbReference>
<keyword evidence="7" id="KW-1185">Reference proteome</keyword>
<feature type="repeat" description="ANK" evidence="3">
    <location>
        <begin position="971"/>
        <end position="1003"/>
    </location>
</feature>
<evidence type="ECO:0000256" key="4">
    <source>
        <dbReference type="SAM" id="MobiDB-lite"/>
    </source>
</evidence>
<sequence length="1063" mass="118506">MPSAHQDARAVTAENKANGIQPLHQGDGNLSVHTGEHGSMTNIHTKECDIIDWITGGCSGDDQVMLHRALLSEIVPGTGTWILEDKEFLAWLDGPNRLLWMHGDLGTGKTMLTCLIIREFELRARTQPIACIYTYFRGTQTRIESIVLDLLKQLLQQQKTDELAKDLSDKYIDWCRHRKYPSLQEYQLLLITLCKSFSQVYLVIDGLDNCIDSNHEKTRELVEALIRSLRGYLKILVTSRSDVLCEDIIKPDATLRVVPRDGDIRLYVESRIDNKLSIRENTNQSETPVLRNEIIERVTDATKGIFLMTKLDMDYLCQQGSLGLVRTALHQLPRSVHTAFATTIQQIKTIDASENMASLRGLAQHTLTWVANSITCVTADQISLSFALRYCQRTFDGAFMVATHQIMSACAGLVTMDPDTRMLRFVHESVKNHLTEHGVIPNKAHKAMAEICLRCLLLDPCPTAESGNTTVSFERSLMEYSAANWIHHIRHGRHETEGHDAESLALELLRDDKKVQRAFEATSDRQTTAYRGMTGLHASVYFGEYRWIDRLSLDALQINGHINAVCSNGQTALHWAAKYGKEHIVGLLIERGADLNLKDNNGDSPLHVALTCTTTDCEGVVKRLVKAGAKLDIRGRRGRTPLAWTIRYGPPSIAVMLARNPEVVNAEDDLGWTSLREAISQGQPEIVYLLLKNGADPNRASTVDDWTPLRAVVQDGDEIMAEHLIQSGAIVDEPDQDEGFTPLRWAMKYNHIHIIQLLLRHGADPNAKSKDGTTPLISALRDMNGNKDFAWILIDNGARTDDQDKNGRTALHHAIRSSYRSIAWLLISHDALVSIQDSSGLTALDFAVENNDLSACWLLCEHGAKPGQRGNQGFTAFQRAAVLGHLKIMQYFLTQDIDIDQSDDLGNTALHHVLLKSKNDVATLLLCHQASLDLQNFKGYTVLHIAVLNQDYDMIRSLLEHGASSHIKDNSGRTPLHRAANAGFEVGLELLIQESVVLDVADDDGATVLHLAAFMGNERAIRSLISRGAKIDAKDNWGQTPLQVAREQGHDHLVAYLRSKILC</sequence>
<reference evidence="6" key="2">
    <citation type="submission" date="2020-02" db="EMBL/GenBank/DDBJ databases">
        <title>Identification and distribution of gene clusters putatively required for synthesis of sphingolipid metabolism inhibitors in phylogenetically diverse species of the filamentous fungus Fusarium.</title>
        <authorList>
            <person name="Kim H.-S."/>
            <person name="Busman M."/>
            <person name="Brown D.W."/>
            <person name="Divon H."/>
            <person name="Uhlig S."/>
            <person name="Proctor R.H."/>
        </authorList>
    </citation>
    <scope>NUCLEOTIDE SEQUENCE</scope>
    <source>
        <strain evidence="6">NRRL 25174</strain>
    </source>
</reference>
<dbReference type="PANTHER" id="PTHR24161:SF124">
    <property type="entry name" value="TRANSIENT RECEPTOR POTENTIAL CHANNEL PYREXIA"/>
    <property type="match status" value="1"/>
</dbReference>
<name>A0A9P5AP13_9HYPO</name>
<feature type="repeat" description="ANK" evidence="3">
    <location>
        <begin position="738"/>
        <end position="770"/>
    </location>
</feature>
<dbReference type="Gene3D" id="1.25.40.20">
    <property type="entry name" value="Ankyrin repeat-containing domain"/>
    <property type="match status" value="3"/>
</dbReference>
<dbReference type="SUPFAM" id="SSF52540">
    <property type="entry name" value="P-loop containing nucleoside triphosphate hydrolases"/>
    <property type="match status" value="1"/>
</dbReference>
<dbReference type="Proteomes" id="UP000730481">
    <property type="component" value="Unassembled WGS sequence"/>
</dbReference>
<feature type="repeat" description="ANK" evidence="3">
    <location>
        <begin position="670"/>
        <end position="702"/>
    </location>
</feature>
<dbReference type="Pfam" id="PF13857">
    <property type="entry name" value="Ank_5"/>
    <property type="match status" value="1"/>
</dbReference>
<dbReference type="OrthoDB" id="195446at2759"/>
<accession>A0A9P5AP13</accession>
<dbReference type="Pfam" id="PF24883">
    <property type="entry name" value="NPHP3_N"/>
    <property type="match status" value="1"/>
</dbReference>
<feature type="domain" description="NACHT" evidence="5">
    <location>
        <begin position="97"/>
        <end position="242"/>
    </location>
</feature>
<protein>
    <recommendedName>
        <fullName evidence="5">NACHT domain-containing protein</fullName>
    </recommendedName>
</protein>
<dbReference type="InterPro" id="IPR027417">
    <property type="entry name" value="P-loop_NTPase"/>
</dbReference>
<dbReference type="InterPro" id="IPR002110">
    <property type="entry name" value="Ankyrin_rpt"/>
</dbReference>
<keyword evidence="2 3" id="KW-0040">ANK repeat</keyword>
<dbReference type="InterPro" id="IPR036770">
    <property type="entry name" value="Ankyrin_rpt-contain_sf"/>
</dbReference>
<dbReference type="Pfam" id="PF12796">
    <property type="entry name" value="Ank_2"/>
    <property type="match status" value="4"/>
</dbReference>
<evidence type="ECO:0000313" key="6">
    <source>
        <dbReference type="EMBL" id="KAF4342049.1"/>
    </source>
</evidence>
<dbReference type="PROSITE" id="PS50837">
    <property type="entry name" value="NACHT"/>
    <property type="match status" value="1"/>
</dbReference>
<dbReference type="InterPro" id="IPR056884">
    <property type="entry name" value="NPHP3-like_N"/>
</dbReference>
<reference evidence="6" key="1">
    <citation type="journal article" date="2017" name="Mycologia">
        <title>Fusarium algeriense, sp. nov., a novel toxigenic crown rot pathogen of durum wheat from Algeria is nested in the Fusarium burgessii species complex.</title>
        <authorList>
            <person name="Laraba I."/>
            <person name="Keddad A."/>
            <person name="Boureghda H."/>
            <person name="Abdallah N."/>
            <person name="Vaughan M.M."/>
            <person name="Proctor R.H."/>
            <person name="Busman M."/>
            <person name="O'Donnell K."/>
        </authorList>
    </citation>
    <scope>NUCLEOTIDE SEQUENCE</scope>
    <source>
        <strain evidence="6">NRRL 25174</strain>
    </source>
</reference>
<feature type="repeat" description="ANK" evidence="3">
    <location>
        <begin position="872"/>
        <end position="904"/>
    </location>
</feature>
<dbReference type="PRINTS" id="PR01415">
    <property type="entry name" value="ANKYRIN"/>
</dbReference>
<comment type="caution">
    <text evidence="6">The sequence shown here is derived from an EMBL/GenBank/DDBJ whole genome shotgun (WGS) entry which is preliminary data.</text>
</comment>
<dbReference type="SMART" id="SM00248">
    <property type="entry name" value="ANK"/>
    <property type="match status" value="14"/>
</dbReference>
<evidence type="ECO:0000256" key="1">
    <source>
        <dbReference type="ARBA" id="ARBA00022737"/>
    </source>
</evidence>
<feature type="repeat" description="ANK" evidence="3">
    <location>
        <begin position="601"/>
        <end position="636"/>
    </location>
</feature>